<name>A0A392UL16_9FABA</name>
<dbReference type="EMBL" id="LXQA010841531">
    <property type="protein sequence ID" value="MCI73578.1"/>
    <property type="molecule type" value="Genomic_DNA"/>
</dbReference>
<protein>
    <submittedName>
        <fullName evidence="2">HVA22-like protein i-like</fullName>
    </submittedName>
</protein>
<organism evidence="2 3">
    <name type="scientific">Trifolium medium</name>
    <dbReference type="NCBI Taxonomy" id="97028"/>
    <lineage>
        <taxon>Eukaryota</taxon>
        <taxon>Viridiplantae</taxon>
        <taxon>Streptophyta</taxon>
        <taxon>Embryophyta</taxon>
        <taxon>Tracheophyta</taxon>
        <taxon>Spermatophyta</taxon>
        <taxon>Magnoliopsida</taxon>
        <taxon>eudicotyledons</taxon>
        <taxon>Gunneridae</taxon>
        <taxon>Pentapetalae</taxon>
        <taxon>rosids</taxon>
        <taxon>fabids</taxon>
        <taxon>Fabales</taxon>
        <taxon>Fabaceae</taxon>
        <taxon>Papilionoideae</taxon>
        <taxon>50 kb inversion clade</taxon>
        <taxon>NPAAA clade</taxon>
        <taxon>Hologalegina</taxon>
        <taxon>IRL clade</taxon>
        <taxon>Trifolieae</taxon>
        <taxon>Trifolium</taxon>
    </lineage>
</organism>
<feature type="region of interest" description="Disordered" evidence="1">
    <location>
        <begin position="1"/>
        <end position="50"/>
    </location>
</feature>
<evidence type="ECO:0000313" key="3">
    <source>
        <dbReference type="Proteomes" id="UP000265520"/>
    </source>
</evidence>
<reference evidence="2 3" key="1">
    <citation type="journal article" date="2018" name="Front. Plant Sci.">
        <title>Red Clover (Trifolium pratense) and Zigzag Clover (T. medium) - A Picture of Genomic Similarities and Differences.</title>
        <authorList>
            <person name="Dluhosova J."/>
            <person name="Istvanek J."/>
            <person name="Nedelnik J."/>
            <person name="Repkova J."/>
        </authorList>
    </citation>
    <scope>NUCLEOTIDE SEQUENCE [LARGE SCALE GENOMIC DNA]</scope>
    <source>
        <strain evidence="3">cv. 10/8</strain>
        <tissue evidence="2">Leaf</tissue>
    </source>
</reference>
<proteinExistence type="predicted"/>
<dbReference type="Proteomes" id="UP000265520">
    <property type="component" value="Unassembled WGS sequence"/>
</dbReference>
<comment type="caution">
    <text evidence="2">The sequence shown here is derived from an EMBL/GenBank/DDBJ whole genome shotgun (WGS) entry which is preliminary data.</text>
</comment>
<accession>A0A392UL16</accession>
<dbReference type="AlphaFoldDB" id="A0A392UL16"/>
<sequence>QWPGVKVGKPAPAKDQPGAAAEPQVEEPPSPASSTSSSQFQKEVAEELDS</sequence>
<feature type="non-terminal residue" evidence="2">
    <location>
        <position position="1"/>
    </location>
</feature>
<evidence type="ECO:0000256" key="1">
    <source>
        <dbReference type="SAM" id="MobiDB-lite"/>
    </source>
</evidence>
<evidence type="ECO:0000313" key="2">
    <source>
        <dbReference type="EMBL" id="MCI73578.1"/>
    </source>
</evidence>
<keyword evidence="3" id="KW-1185">Reference proteome</keyword>
<feature type="non-terminal residue" evidence="2">
    <location>
        <position position="50"/>
    </location>
</feature>